<proteinExistence type="predicted"/>
<name>C0R8R9_BORVA</name>
<keyword evidence="2" id="KW-1185">Reference proteome</keyword>
<dbReference type="Proteomes" id="UP000006163">
    <property type="component" value="Plasmid VS116_lp25"/>
</dbReference>
<geneLocation type="plasmid" evidence="1 2">
    <name>VS116_lp25</name>
</geneLocation>
<keyword evidence="1" id="KW-0614">Plasmid</keyword>
<dbReference type="EMBL" id="CP001437">
    <property type="protein sequence ID" value="ACN52859.1"/>
    <property type="molecule type" value="Genomic_DNA"/>
</dbReference>
<evidence type="ECO:0000313" key="1">
    <source>
        <dbReference type="EMBL" id="ACN52859.1"/>
    </source>
</evidence>
<reference evidence="1 2" key="1">
    <citation type="journal article" date="2012" name="J. Bacteriol.">
        <title>Whole-Genome Sequences of Borrelia bissettii, Borrelia valaisiana, and Borrelia spielmanii.</title>
        <authorList>
            <person name="Schutzer S.E."/>
            <person name="Fraser-Liggett C.M."/>
            <person name="Qiu W.G."/>
            <person name="Kraiczy P."/>
            <person name="Mongodin E.F."/>
            <person name="Dunn J.J."/>
            <person name="Luft B.J."/>
            <person name="Casjens S.R."/>
        </authorList>
    </citation>
    <scope>NUCLEOTIDE SEQUENCE [LARGE SCALE GENOMIC DNA]</scope>
    <source>
        <strain evidence="1 2">VS116</strain>
        <plasmid evidence="1">VS116_lp25</plasmid>
    </source>
</reference>
<protein>
    <submittedName>
        <fullName evidence="1">Uncharacterized protein</fullName>
    </submittedName>
</protein>
<dbReference type="HOGENOM" id="CLU_3248113_0_0_12"/>
<organism evidence="1 2">
    <name type="scientific">Borreliella valaisiana VS116</name>
    <dbReference type="NCBI Taxonomy" id="445987"/>
    <lineage>
        <taxon>Bacteria</taxon>
        <taxon>Pseudomonadati</taxon>
        <taxon>Spirochaetota</taxon>
        <taxon>Spirochaetia</taxon>
        <taxon>Spirochaetales</taxon>
        <taxon>Borreliaceae</taxon>
        <taxon>Borreliella</taxon>
    </lineage>
</organism>
<accession>C0R8R9</accession>
<sequence length="42" mass="5057">MLKSSLVNEYLEFRISYAKVYDLLGELLFSIKRQFFSIFSFI</sequence>
<dbReference type="AlphaFoldDB" id="C0R8R9"/>
<evidence type="ECO:0000313" key="2">
    <source>
        <dbReference type="Proteomes" id="UP000006163"/>
    </source>
</evidence>
<gene>
    <name evidence="1" type="ORF">BVAVS116_E0038</name>
</gene>